<protein>
    <submittedName>
        <fullName evidence="2">Uncharacterized protein</fullName>
    </submittedName>
</protein>
<keyword evidence="1" id="KW-1133">Transmembrane helix</keyword>
<organism evidence="2 3">
    <name type="scientific">Desulfatitalea alkaliphila</name>
    <dbReference type="NCBI Taxonomy" id="2929485"/>
    <lineage>
        <taxon>Bacteria</taxon>
        <taxon>Pseudomonadati</taxon>
        <taxon>Thermodesulfobacteriota</taxon>
        <taxon>Desulfobacteria</taxon>
        <taxon>Desulfobacterales</taxon>
        <taxon>Desulfosarcinaceae</taxon>
        <taxon>Desulfatitalea</taxon>
    </lineage>
</organism>
<keyword evidence="1" id="KW-0472">Membrane</keyword>
<comment type="caution">
    <text evidence="2">The sequence shown here is derived from an EMBL/GenBank/DDBJ whole genome shotgun (WGS) entry which is preliminary data.</text>
</comment>
<reference evidence="2" key="1">
    <citation type="submission" date="2022-04" db="EMBL/GenBank/DDBJ databases">
        <title>Desulfatitalea alkaliphila sp. nov., a novel anaerobic sulfate-reducing bacterium isolated from terrestrial mud volcano, Taman Peninsula, Russia.</title>
        <authorList>
            <person name="Khomyakova M.A."/>
            <person name="Merkel A.Y."/>
            <person name="Slobodkin A.I."/>
        </authorList>
    </citation>
    <scope>NUCLEOTIDE SEQUENCE</scope>
    <source>
        <strain evidence="2">M08but</strain>
    </source>
</reference>
<keyword evidence="3" id="KW-1185">Reference proteome</keyword>
<name>A0AA41UKE5_9BACT</name>
<dbReference type="RefSeq" id="WP_246912663.1">
    <property type="nucleotide sequence ID" value="NZ_JALJRB010000022.1"/>
</dbReference>
<evidence type="ECO:0000256" key="1">
    <source>
        <dbReference type="SAM" id="Phobius"/>
    </source>
</evidence>
<proteinExistence type="predicted"/>
<keyword evidence="1" id="KW-0812">Transmembrane</keyword>
<feature type="transmembrane region" description="Helical" evidence="1">
    <location>
        <begin position="12"/>
        <end position="35"/>
    </location>
</feature>
<dbReference type="Proteomes" id="UP001165427">
    <property type="component" value="Unassembled WGS sequence"/>
</dbReference>
<dbReference type="EMBL" id="JALJRB010000022">
    <property type="protein sequence ID" value="MCJ8502229.1"/>
    <property type="molecule type" value="Genomic_DNA"/>
</dbReference>
<evidence type="ECO:0000313" key="2">
    <source>
        <dbReference type="EMBL" id="MCJ8502229.1"/>
    </source>
</evidence>
<feature type="transmembrane region" description="Helical" evidence="1">
    <location>
        <begin position="60"/>
        <end position="82"/>
    </location>
</feature>
<accession>A0AA41UKE5</accession>
<sequence>MRLFALLNFQHVMGYLFVGLLVLLLFGLGLAYSHLHTPDAARRMETVVHRYRDDLASRNAPFPLVMLLIIAGTVAWGFFYILMHGLLGVKI</sequence>
<evidence type="ECO:0000313" key="3">
    <source>
        <dbReference type="Proteomes" id="UP001165427"/>
    </source>
</evidence>
<gene>
    <name evidence="2" type="ORF">MRX98_16715</name>
</gene>
<dbReference type="AlphaFoldDB" id="A0AA41UKE5"/>